<reference evidence="2 3" key="1">
    <citation type="submission" date="2018-06" db="EMBL/GenBank/DDBJ databases">
        <authorList>
            <consortium name="Pathogen Informatics"/>
            <person name="Doyle S."/>
        </authorList>
    </citation>
    <scope>NUCLEOTIDE SEQUENCE [LARGE SCALE GENOMIC DNA]</scope>
    <source>
        <strain evidence="2 3">NCTC10343</strain>
    </source>
</reference>
<proteinExistence type="predicted"/>
<dbReference type="Proteomes" id="UP000254400">
    <property type="component" value="Unassembled WGS sequence"/>
</dbReference>
<feature type="domain" description="SpoVT-AbrB" evidence="1">
    <location>
        <begin position="11"/>
        <end position="43"/>
    </location>
</feature>
<accession>A0A379LUY6</accession>
<dbReference type="InterPro" id="IPR037914">
    <property type="entry name" value="SpoVT-AbrB_sf"/>
</dbReference>
<dbReference type="PANTHER" id="PTHR36432:SF4">
    <property type="entry name" value="TRANSITION STATE REGULATOR ABH-RELATED"/>
    <property type="match status" value="1"/>
</dbReference>
<dbReference type="PANTHER" id="PTHR36432">
    <property type="match status" value="1"/>
</dbReference>
<dbReference type="InterPro" id="IPR052731">
    <property type="entry name" value="B_subtilis_Trans_State_Reg"/>
</dbReference>
<dbReference type="GeneID" id="93350966"/>
<evidence type="ECO:0000259" key="1">
    <source>
        <dbReference type="Pfam" id="PF04014"/>
    </source>
</evidence>
<evidence type="ECO:0000313" key="3">
    <source>
        <dbReference type="Proteomes" id="UP000254400"/>
    </source>
</evidence>
<dbReference type="Gene3D" id="2.10.260.10">
    <property type="match status" value="1"/>
</dbReference>
<dbReference type="GO" id="GO:0003677">
    <property type="term" value="F:DNA binding"/>
    <property type="evidence" value="ECO:0007669"/>
    <property type="project" value="InterPro"/>
</dbReference>
<dbReference type="Pfam" id="PF04014">
    <property type="entry name" value="MazE_antitoxin"/>
    <property type="match status" value="1"/>
</dbReference>
<dbReference type="SUPFAM" id="SSF89447">
    <property type="entry name" value="AbrB/MazE/MraZ-like"/>
    <property type="match status" value="1"/>
</dbReference>
<protein>
    <submittedName>
        <fullName evidence="2">Transition state transcriptional regulatory protein abrb</fullName>
    </submittedName>
</protein>
<gene>
    <name evidence="2" type="primary">abrB_2</name>
    <name evidence="2" type="ORF">NCTC10343_05600</name>
</gene>
<dbReference type="RefSeq" id="WP_019688370.1">
    <property type="nucleotide sequence ID" value="NZ_CP036497.1"/>
</dbReference>
<dbReference type="EMBL" id="UGSC01000002">
    <property type="protein sequence ID" value="SUE13178.1"/>
    <property type="molecule type" value="Genomic_DNA"/>
</dbReference>
<dbReference type="InterPro" id="IPR007159">
    <property type="entry name" value="SpoVT-AbrB_dom"/>
</dbReference>
<dbReference type="AlphaFoldDB" id="A0A379LUY6"/>
<sequence>MKNTGMTRPLDQLGRIVIPIEIRNTTGIEIGDPLEFYMDQEKIFLGIGKYNGVSCRLCNAAQDLSYFKNSLLCRQCILEMKGKKGVTLVPVPAVKKKPKKSRVHRPTLQLLKNLKQLIREHPEAKQSEYANWLGVSQGRISQLKKLL</sequence>
<organism evidence="2 3">
    <name type="scientific">Paenibacillus polymyxa</name>
    <name type="common">Bacillus polymyxa</name>
    <dbReference type="NCBI Taxonomy" id="1406"/>
    <lineage>
        <taxon>Bacteria</taxon>
        <taxon>Bacillati</taxon>
        <taxon>Bacillota</taxon>
        <taxon>Bacilli</taxon>
        <taxon>Bacillales</taxon>
        <taxon>Paenibacillaceae</taxon>
        <taxon>Paenibacillus</taxon>
    </lineage>
</organism>
<evidence type="ECO:0000313" key="2">
    <source>
        <dbReference type="EMBL" id="SUE13178.1"/>
    </source>
</evidence>
<name>A0A379LUY6_PAEPO</name>